<dbReference type="Proteomes" id="UP000515123">
    <property type="component" value="Linkage group 15"/>
</dbReference>
<dbReference type="PROSITE" id="PS00196">
    <property type="entry name" value="COPPER_BLUE"/>
    <property type="match status" value="1"/>
</dbReference>
<dbReference type="FunFam" id="2.60.40.420:FF:000013">
    <property type="entry name" value="basic blue protein-like"/>
    <property type="match status" value="1"/>
</dbReference>
<reference evidence="8" key="2">
    <citation type="submission" date="2025-08" db="UniProtKB">
        <authorList>
            <consortium name="RefSeq"/>
        </authorList>
    </citation>
    <scope>IDENTIFICATION</scope>
    <source>
        <tissue evidence="8">Leaf</tissue>
    </source>
</reference>
<keyword evidence="3" id="KW-1015">Disulfide bond</keyword>
<dbReference type="PANTHER" id="PTHR33021:SF193">
    <property type="entry name" value="OS06G0218600 PROTEIN"/>
    <property type="match status" value="1"/>
</dbReference>
<evidence type="ECO:0000259" key="6">
    <source>
        <dbReference type="PROSITE" id="PS51485"/>
    </source>
</evidence>
<keyword evidence="5" id="KW-0732">Signal</keyword>
<name>A0A6P5GFD8_ANACO</name>
<feature type="signal peptide" evidence="5">
    <location>
        <begin position="1"/>
        <end position="34"/>
    </location>
</feature>
<dbReference type="GO" id="GO:0046872">
    <property type="term" value="F:metal ion binding"/>
    <property type="evidence" value="ECO:0007669"/>
    <property type="project" value="UniProtKB-KW"/>
</dbReference>
<dbReference type="GO" id="GO:0009055">
    <property type="term" value="F:electron transfer activity"/>
    <property type="evidence" value="ECO:0007669"/>
    <property type="project" value="InterPro"/>
</dbReference>
<evidence type="ECO:0000256" key="2">
    <source>
        <dbReference type="ARBA" id="ARBA00023008"/>
    </source>
</evidence>
<dbReference type="OrthoDB" id="1934652at2759"/>
<dbReference type="PROSITE" id="PS51485">
    <property type="entry name" value="PHYTOCYANIN"/>
    <property type="match status" value="1"/>
</dbReference>
<proteinExistence type="predicted"/>
<dbReference type="CDD" id="cd11013">
    <property type="entry name" value="Plantacyanin"/>
    <property type="match status" value="1"/>
</dbReference>
<dbReference type="GO" id="GO:0005886">
    <property type="term" value="C:plasma membrane"/>
    <property type="evidence" value="ECO:0007669"/>
    <property type="project" value="TreeGrafter"/>
</dbReference>
<dbReference type="InterPro" id="IPR028871">
    <property type="entry name" value="BlueCu_1_BS"/>
</dbReference>
<dbReference type="RefSeq" id="XP_020104080.1">
    <property type="nucleotide sequence ID" value="XM_020248491.1"/>
</dbReference>
<keyword evidence="1" id="KW-0479">Metal-binding</keyword>
<feature type="domain" description="Phytocyanin" evidence="6">
    <location>
        <begin position="35"/>
        <end position="131"/>
    </location>
</feature>
<dbReference type="SUPFAM" id="SSF49503">
    <property type="entry name" value="Cupredoxins"/>
    <property type="match status" value="1"/>
</dbReference>
<sequence length="131" mass="14236">MGGVKGGVTQSWCVGLGLMLCFCFLINQLDVVESTTYNVGDNLGWGFNVSAWPSGKSFKAGDELVFRYLPGFHDVVVVDADGYNKCQTTPGSKVYFSGNDTITLLEGDNYFICSFPDHCTIMNMKIAVHAA</sequence>
<dbReference type="InterPro" id="IPR041844">
    <property type="entry name" value="Plantacyanin"/>
</dbReference>
<dbReference type="InterPro" id="IPR008972">
    <property type="entry name" value="Cupredoxin"/>
</dbReference>
<dbReference type="PANTHER" id="PTHR33021">
    <property type="entry name" value="BLUE COPPER PROTEIN"/>
    <property type="match status" value="1"/>
</dbReference>
<evidence type="ECO:0000256" key="3">
    <source>
        <dbReference type="ARBA" id="ARBA00023157"/>
    </source>
</evidence>
<organism evidence="7 8">
    <name type="scientific">Ananas comosus</name>
    <name type="common">Pineapple</name>
    <name type="synonym">Ananas ananas</name>
    <dbReference type="NCBI Taxonomy" id="4615"/>
    <lineage>
        <taxon>Eukaryota</taxon>
        <taxon>Viridiplantae</taxon>
        <taxon>Streptophyta</taxon>
        <taxon>Embryophyta</taxon>
        <taxon>Tracheophyta</taxon>
        <taxon>Spermatophyta</taxon>
        <taxon>Magnoliopsida</taxon>
        <taxon>Liliopsida</taxon>
        <taxon>Poales</taxon>
        <taxon>Bromeliaceae</taxon>
        <taxon>Bromelioideae</taxon>
        <taxon>Ananas</taxon>
    </lineage>
</organism>
<feature type="chain" id="PRO_5027634209" description="Plantacyanin" evidence="5">
    <location>
        <begin position="35"/>
        <end position="131"/>
    </location>
</feature>
<gene>
    <name evidence="8" type="primary">LOC109721072</name>
</gene>
<dbReference type="Gene3D" id="2.60.40.420">
    <property type="entry name" value="Cupredoxins - blue copper proteins"/>
    <property type="match status" value="1"/>
</dbReference>
<evidence type="ECO:0000313" key="8">
    <source>
        <dbReference type="RefSeq" id="XP_020104080.1"/>
    </source>
</evidence>
<accession>A0A6P5GFD8</accession>
<evidence type="ECO:0000256" key="5">
    <source>
        <dbReference type="SAM" id="SignalP"/>
    </source>
</evidence>
<dbReference type="Gramene" id="Aco013467.1.mrna1">
    <property type="protein sequence ID" value="Aco013467.1.mrna1"/>
    <property type="gene ID" value="Aco013467.1.path1"/>
</dbReference>
<reference evidence="7" key="1">
    <citation type="journal article" date="2015" name="Nat. Genet.">
        <title>The pineapple genome and the evolution of CAM photosynthesis.</title>
        <authorList>
            <person name="Ming R."/>
            <person name="VanBuren R."/>
            <person name="Wai C.M."/>
            <person name="Tang H."/>
            <person name="Schatz M.C."/>
            <person name="Bowers J.E."/>
            <person name="Lyons E."/>
            <person name="Wang M.L."/>
            <person name="Chen J."/>
            <person name="Biggers E."/>
            <person name="Zhang J."/>
            <person name="Huang L."/>
            <person name="Zhang L."/>
            <person name="Miao W."/>
            <person name="Zhang J."/>
            <person name="Ye Z."/>
            <person name="Miao C."/>
            <person name="Lin Z."/>
            <person name="Wang H."/>
            <person name="Zhou H."/>
            <person name="Yim W.C."/>
            <person name="Priest H.D."/>
            <person name="Zheng C."/>
            <person name="Woodhouse M."/>
            <person name="Edger P.P."/>
            <person name="Guyot R."/>
            <person name="Guo H.B."/>
            <person name="Guo H."/>
            <person name="Zheng G."/>
            <person name="Singh R."/>
            <person name="Sharma A."/>
            <person name="Min X."/>
            <person name="Zheng Y."/>
            <person name="Lee H."/>
            <person name="Gurtowski J."/>
            <person name="Sedlazeck F.J."/>
            <person name="Harkess A."/>
            <person name="McKain M.R."/>
            <person name="Liao Z."/>
            <person name="Fang J."/>
            <person name="Liu J."/>
            <person name="Zhang X."/>
            <person name="Zhang Q."/>
            <person name="Hu W."/>
            <person name="Qin Y."/>
            <person name="Wang K."/>
            <person name="Chen L.Y."/>
            <person name="Shirley N."/>
            <person name="Lin Y.R."/>
            <person name="Liu L.Y."/>
            <person name="Hernandez A.G."/>
            <person name="Wright C.L."/>
            <person name="Bulone V."/>
            <person name="Tuskan G.A."/>
            <person name="Heath K."/>
            <person name="Zee F."/>
            <person name="Moore P.H."/>
            <person name="Sunkar R."/>
            <person name="Leebens-Mack J.H."/>
            <person name="Mockler T."/>
            <person name="Bennetzen J.L."/>
            <person name="Freeling M."/>
            <person name="Sankoff D."/>
            <person name="Paterson A.H."/>
            <person name="Zhu X."/>
            <person name="Yang X."/>
            <person name="Smith J.A."/>
            <person name="Cushman J.C."/>
            <person name="Paull R.E."/>
            <person name="Yu Q."/>
        </authorList>
    </citation>
    <scope>NUCLEOTIDE SEQUENCE [LARGE SCALE GENOMIC DNA]</scope>
    <source>
        <strain evidence="7">cv. F153</strain>
    </source>
</reference>
<dbReference type="Pfam" id="PF02298">
    <property type="entry name" value="Cu_bind_like"/>
    <property type="match status" value="1"/>
</dbReference>
<dbReference type="GeneID" id="109721072"/>
<dbReference type="InterPro" id="IPR039391">
    <property type="entry name" value="Phytocyanin-like"/>
</dbReference>
<evidence type="ECO:0000313" key="7">
    <source>
        <dbReference type="Proteomes" id="UP000515123"/>
    </source>
</evidence>
<keyword evidence="7" id="KW-1185">Reference proteome</keyword>
<dbReference type="InterPro" id="IPR003245">
    <property type="entry name" value="Phytocyanin_dom"/>
</dbReference>
<keyword evidence="2" id="KW-0186">Copper</keyword>
<evidence type="ECO:0000256" key="1">
    <source>
        <dbReference type="ARBA" id="ARBA00022723"/>
    </source>
</evidence>
<evidence type="ECO:0000256" key="4">
    <source>
        <dbReference type="ARBA" id="ARBA00082491"/>
    </source>
</evidence>
<dbReference type="AlphaFoldDB" id="A0A6P5GFD8"/>
<protein>
    <recommendedName>
        <fullName evidence="4">Plantacyanin</fullName>
    </recommendedName>
</protein>